<dbReference type="Proteomes" id="UP000518266">
    <property type="component" value="Unassembled WGS sequence"/>
</dbReference>
<gene>
    <name evidence="3" type="ORF">F7725_019142</name>
</gene>
<comment type="caution">
    <text evidence="3">The sequence shown here is derived from an EMBL/GenBank/DDBJ whole genome shotgun (WGS) entry which is preliminary data.</text>
</comment>
<protein>
    <recommendedName>
        <fullName evidence="2">HAT C-terminal dimerisation domain-containing protein</fullName>
    </recommendedName>
</protein>
<evidence type="ECO:0000259" key="2">
    <source>
        <dbReference type="Pfam" id="PF05699"/>
    </source>
</evidence>
<sequence>MVNILGVCPTRWCVRTKAIQRCCASYSVLLATLESLKEDRRVRGDTRAKVAGLHKQALKGKTLFSLRACEALFGPYEAVAKTLQSKKASALGAIECVNLLMDHVSALRVDGVAGMINEVKESATRNGLKMPDENEYRVSKTPARYRQTRKAESLQQATYDVRWRTEFYEAVDLVHSELNRRFDQDGMRVAAFREKITIDAANGKPVAVLDAEALKLPTGFDLGRLQLQLQMLGGVFKETVHKTVQEVASGLSELHPQTRSLFGEAEKLMKLCMCHPISVASSERSFSTLRRLKTWLRSSMSQKRLTHLTLMHVHGDILEQMDIQDMMKSFLSMNPERKNTFGSLPLSHPGPAPPPSPNPPHGGHSSEVSEPELEATTGPQGAAMEFMFNFILVSPVSDDSVFSFGPYETAGLSLWPLDATDGVICFCTLIQFCPQTRVRHLLSIAVEQWGNGGGLEGGRLAGPPVDVITIEQHPDRQT</sequence>
<name>A0A7J5XTH8_DISMA</name>
<dbReference type="PANTHER" id="PTHR46289:SF17">
    <property type="entry name" value="HAT C-TERMINAL DIMERISATION DOMAIN-CONTAINING PROTEIN"/>
    <property type="match status" value="1"/>
</dbReference>
<feature type="region of interest" description="Disordered" evidence="1">
    <location>
        <begin position="341"/>
        <end position="377"/>
    </location>
</feature>
<organism evidence="3 4">
    <name type="scientific">Dissostichus mawsoni</name>
    <name type="common">Antarctic cod</name>
    <dbReference type="NCBI Taxonomy" id="36200"/>
    <lineage>
        <taxon>Eukaryota</taxon>
        <taxon>Metazoa</taxon>
        <taxon>Chordata</taxon>
        <taxon>Craniata</taxon>
        <taxon>Vertebrata</taxon>
        <taxon>Euteleostomi</taxon>
        <taxon>Actinopterygii</taxon>
        <taxon>Neopterygii</taxon>
        <taxon>Teleostei</taxon>
        <taxon>Neoteleostei</taxon>
        <taxon>Acanthomorphata</taxon>
        <taxon>Eupercaria</taxon>
        <taxon>Perciformes</taxon>
        <taxon>Notothenioidei</taxon>
        <taxon>Nototheniidae</taxon>
        <taxon>Dissostichus</taxon>
    </lineage>
</organism>
<dbReference type="PANTHER" id="PTHR46289">
    <property type="entry name" value="52 KDA REPRESSOR OF THE INHIBITOR OF THE PROTEIN KINASE-LIKE PROTEIN-RELATED"/>
    <property type="match status" value="1"/>
</dbReference>
<dbReference type="Pfam" id="PF05699">
    <property type="entry name" value="Dimer_Tnp_hAT"/>
    <property type="match status" value="1"/>
</dbReference>
<reference evidence="3 4" key="1">
    <citation type="submission" date="2020-03" db="EMBL/GenBank/DDBJ databases">
        <title>Dissostichus mawsoni Genome sequencing and assembly.</title>
        <authorList>
            <person name="Park H."/>
        </authorList>
    </citation>
    <scope>NUCLEOTIDE SEQUENCE [LARGE SCALE GENOMIC DNA]</scope>
    <source>
        <strain evidence="3">DM0001</strain>
        <tissue evidence="3">Muscle</tissue>
    </source>
</reference>
<dbReference type="InterPro" id="IPR008906">
    <property type="entry name" value="HATC_C_dom"/>
</dbReference>
<dbReference type="EMBL" id="JAAKFY010000021">
    <property type="protein sequence ID" value="KAF3840425.1"/>
    <property type="molecule type" value="Genomic_DNA"/>
</dbReference>
<evidence type="ECO:0000256" key="1">
    <source>
        <dbReference type="SAM" id="MobiDB-lite"/>
    </source>
</evidence>
<dbReference type="InterPro" id="IPR052958">
    <property type="entry name" value="IFN-induced_PKR_regulator"/>
</dbReference>
<feature type="compositionally biased region" description="Pro residues" evidence="1">
    <location>
        <begin position="348"/>
        <end position="360"/>
    </location>
</feature>
<proteinExistence type="predicted"/>
<evidence type="ECO:0000313" key="4">
    <source>
        <dbReference type="Proteomes" id="UP000518266"/>
    </source>
</evidence>
<dbReference type="OrthoDB" id="6617140at2759"/>
<feature type="domain" description="HAT C-terminal dimerisation" evidence="2">
    <location>
        <begin position="259"/>
        <end position="315"/>
    </location>
</feature>
<dbReference type="GO" id="GO:0046983">
    <property type="term" value="F:protein dimerization activity"/>
    <property type="evidence" value="ECO:0007669"/>
    <property type="project" value="InterPro"/>
</dbReference>
<keyword evidence="4" id="KW-1185">Reference proteome</keyword>
<accession>A0A7J5XTH8</accession>
<evidence type="ECO:0000313" key="3">
    <source>
        <dbReference type="EMBL" id="KAF3840425.1"/>
    </source>
</evidence>
<dbReference type="AlphaFoldDB" id="A0A7J5XTH8"/>